<dbReference type="EMBL" id="FPBD01000003">
    <property type="protein sequence ID" value="SFT81026.1"/>
    <property type="molecule type" value="Genomic_DNA"/>
</dbReference>
<proteinExistence type="predicted"/>
<dbReference type="Pfam" id="PF11066">
    <property type="entry name" value="DUF2867"/>
    <property type="match status" value="1"/>
</dbReference>
<keyword evidence="2" id="KW-1185">Reference proteome</keyword>
<dbReference type="RefSeq" id="WP_054782919.1">
    <property type="nucleotide sequence ID" value="NZ_FPBD01000003.1"/>
</dbReference>
<dbReference type="InterPro" id="IPR021295">
    <property type="entry name" value="DUF2867"/>
</dbReference>
<evidence type="ECO:0008006" key="3">
    <source>
        <dbReference type="Google" id="ProtNLM"/>
    </source>
</evidence>
<dbReference type="Proteomes" id="UP000183371">
    <property type="component" value="Unassembled WGS sequence"/>
</dbReference>
<protein>
    <recommendedName>
        <fullName evidence="3">DUF2867 domain-containing protein</fullName>
    </recommendedName>
</protein>
<evidence type="ECO:0000313" key="1">
    <source>
        <dbReference type="EMBL" id="SFT81026.1"/>
    </source>
</evidence>
<organism evidence="1 2">
    <name type="scientific">Pseudovibrio denitrificans</name>
    <dbReference type="NCBI Taxonomy" id="258256"/>
    <lineage>
        <taxon>Bacteria</taxon>
        <taxon>Pseudomonadati</taxon>
        <taxon>Pseudomonadota</taxon>
        <taxon>Alphaproteobacteria</taxon>
        <taxon>Hyphomicrobiales</taxon>
        <taxon>Stappiaceae</taxon>
        <taxon>Pseudovibrio</taxon>
    </lineage>
</organism>
<gene>
    <name evidence="1" type="ORF">SAMN05444141_103542</name>
</gene>
<reference evidence="2" key="1">
    <citation type="submission" date="2016-10" db="EMBL/GenBank/DDBJ databases">
        <authorList>
            <person name="Varghese N."/>
            <person name="Submissions S."/>
        </authorList>
    </citation>
    <scope>NUCLEOTIDE SEQUENCE [LARGE SCALE GENOMIC DNA]</scope>
    <source>
        <strain evidence="2">DSM 17465</strain>
    </source>
</reference>
<evidence type="ECO:0000313" key="2">
    <source>
        <dbReference type="Proteomes" id="UP000183371"/>
    </source>
</evidence>
<name>A0A1I7B1E4_9HYPH</name>
<accession>A0A1I7B1E4</accession>
<dbReference type="AlphaFoldDB" id="A0A1I7B1E4"/>
<sequence length="169" mass="19081">MPETLSLPAPQLVAPREELYFYHVNSLKIQEHPTAFEVYNALFSKRSAWLGAAFWVRDQISALAGVAKIKGFEGKRKTTLPEVGEKLDFFLVEHIEDRELVLTSRDKHLSVMTTFSVDAISEGALVRITSSVITHNWFGKLYMLPVGPAHKFIAWNMLRNVSSNFSASK</sequence>